<evidence type="ECO:0000256" key="12">
    <source>
        <dbReference type="ARBA" id="ARBA00023316"/>
    </source>
</evidence>
<keyword evidence="12 14" id="KW-0961">Cell wall biogenesis/degradation</keyword>
<dbReference type="EMBL" id="AZDJ01000001">
    <property type="protein sequence ID" value="KRK74193.1"/>
    <property type="molecule type" value="Genomic_DNA"/>
</dbReference>
<evidence type="ECO:0000313" key="19">
    <source>
        <dbReference type="Proteomes" id="UP000051804"/>
    </source>
</evidence>
<evidence type="ECO:0000256" key="14">
    <source>
        <dbReference type="HAMAP-Rule" id="MF_00046"/>
    </source>
</evidence>
<dbReference type="OrthoDB" id="9804126at2"/>
<dbReference type="GO" id="GO:0008360">
    <property type="term" value="P:regulation of cell shape"/>
    <property type="evidence" value="ECO:0007669"/>
    <property type="project" value="UniProtKB-KW"/>
</dbReference>
<dbReference type="UniPathway" id="UPA00219"/>
<evidence type="ECO:0000256" key="9">
    <source>
        <dbReference type="ARBA" id="ARBA00022960"/>
    </source>
</evidence>
<dbReference type="InterPro" id="IPR050061">
    <property type="entry name" value="MurCDEF_pg_biosynth"/>
</dbReference>
<evidence type="ECO:0000256" key="13">
    <source>
        <dbReference type="ARBA" id="ARBA00047833"/>
    </source>
</evidence>
<comment type="similarity">
    <text evidence="14">Belongs to the MurCDEF family.</text>
</comment>
<evidence type="ECO:0000259" key="16">
    <source>
        <dbReference type="Pfam" id="PF02875"/>
    </source>
</evidence>
<keyword evidence="8 14" id="KW-0067">ATP-binding</keyword>
<comment type="function">
    <text evidence="14">Cell wall formation.</text>
</comment>
<keyword evidence="10 14" id="KW-0573">Peptidoglycan synthesis</keyword>
<name>A0A0R1K0K7_9LACO</name>
<dbReference type="EC" id="6.3.2.8" evidence="3 14"/>
<dbReference type="SUPFAM" id="SSF51984">
    <property type="entry name" value="MurCD N-terminal domain"/>
    <property type="match status" value="1"/>
</dbReference>
<dbReference type="HAMAP" id="MF_00046">
    <property type="entry name" value="MurC"/>
    <property type="match status" value="1"/>
</dbReference>
<evidence type="ECO:0000259" key="17">
    <source>
        <dbReference type="Pfam" id="PF08245"/>
    </source>
</evidence>
<sequence>MTEEIDYFIGIKGSGMSALALILHDLGHTVLGSDITQYTFTQRGLAAAGIEMLPFAAENLKPGYTVIAGNSFTEEHPEIKAAKALGLKIYRYHEYLGRLLANYTSIGVAGAHGKTSTTGLLAHTLTGVAKTSYLIGDGTGKGVPDSQFFVFEADEYRRHFLAYHPDYLIMTNIDFDHPDYYTGIEDVYDAFETEGKQVKKAIFAWGDDPWLRKLNVTVPVYYYGLKDTDDFQAKNVVRTTTGSSFDAFHGTSLIGHFHVPLFGEHSVLNALAVVAVADTEGLDAELIAQELASFGGVKRRFSEKKEADAVIIDDYAHHPSEIKATLDAARQKFPDKQVVAVFQPHTFSRTIAYLDDFATTLSAADAVYVTPIFSSAREQSGSVSAADLAAKIDNGHVIELADMSPLLDYHDAVFVFMGAGDIQKYEHVFEDLLEDISPKSN</sequence>
<feature type="domain" description="Mur ligase C-terminal" evidence="16">
    <location>
        <begin position="299"/>
        <end position="408"/>
    </location>
</feature>
<dbReference type="SUPFAM" id="SSF53244">
    <property type="entry name" value="MurD-like peptide ligases, peptide-binding domain"/>
    <property type="match status" value="1"/>
</dbReference>
<dbReference type="STRING" id="1291734.FD02_GL000788"/>
<comment type="catalytic activity">
    <reaction evidence="13 14">
        <text>UDP-N-acetyl-alpha-D-muramate + L-alanine + ATP = UDP-N-acetyl-alpha-D-muramoyl-L-alanine + ADP + phosphate + H(+)</text>
        <dbReference type="Rhea" id="RHEA:23372"/>
        <dbReference type="ChEBI" id="CHEBI:15378"/>
        <dbReference type="ChEBI" id="CHEBI:30616"/>
        <dbReference type="ChEBI" id="CHEBI:43474"/>
        <dbReference type="ChEBI" id="CHEBI:57972"/>
        <dbReference type="ChEBI" id="CHEBI:70757"/>
        <dbReference type="ChEBI" id="CHEBI:83898"/>
        <dbReference type="ChEBI" id="CHEBI:456216"/>
        <dbReference type="EC" id="6.3.2.8"/>
    </reaction>
</comment>
<dbReference type="GO" id="GO:0051301">
    <property type="term" value="P:cell division"/>
    <property type="evidence" value="ECO:0007669"/>
    <property type="project" value="UniProtKB-KW"/>
</dbReference>
<dbReference type="RefSeq" id="WP_056949823.1">
    <property type="nucleotide sequence ID" value="NZ_AZDJ01000001.1"/>
</dbReference>
<dbReference type="GO" id="GO:0009252">
    <property type="term" value="P:peptidoglycan biosynthetic process"/>
    <property type="evidence" value="ECO:0007669"/>
    <property type="project" value="UniProtKB-UniRule"/>
</dbReference>
<keyword evidence="5 14" id="KW-0436">Ligase</keyword>
<feature type="domain" description="Mur ligase N-terminal catalytic" evidence="15">
    <location>
        <begin position="7"/>
        <end position="103"/>
    </location>
</feature>
<evidence type="ECO:0000256" key="4">
    <source>
        <dbReference type="ARBA" id="ARBA00022490"/>
    </source>
</evidence>
<dbReference type="Gene3D" id="3.40.1190.10">
    <property type="entry name" value="Mur-like, catalytic domain"/>
    <property type="match status" value="1"/>
</dbReference>
<evidence type="ECO:0000256" key="7">
    <source>
        <dbReference type="ARBA" id="ARBA00022741"/>
    </source>
</evidence>
<evidence type="ECO:0000256" key="2">
    <source>
        <dbReference type="ARBA" id="ARBA00004752"/>
    </source>
</evidence>
<feature type="domain" description="Mur ligase central" evidence="17">
    <location>
        <begin position="108"/>
        <end position="277"/>
    </location>
</feature>
<dbReference type="Pfam" id="PF08245">
    <property type="entry name" value="Mur_ligase_M"/>
    <property type="match status" value="1"/>
</dbReference>
<dbReference type="GO" id="GO:0008763">
    <property type="term" value="F:UDP-N-acetylmuramate-L-alanine ligase activity"/>
    <property type="evidence" value="ECO:0007669"/>
    <property type="project" value="UniProtKB-UniRule"/>
</dbReference>
<dbReference type="Proteomes" id="UP000051804">
    <property type="component" value="Unassembled WGS sequence"/>
</dbReference>
<comment type="pathway">
    <text evidence="2 14">Cell wall biogenesis; peptidoglycan biosynthesis.</text>
</comment>
<evidence type="ECO:0000256" key="1">
    <source>
        <dbReference type="ARBA" id="ARBA00004496"/>
    </source>
</evidence>
<dbReference type="PANTHER" id="PTHR43445:SF3">
    <property type="entry name" value="UDP-N-ACETYLMURAMATE--L-ALANINE LIGASE"/>
    <property type="match status" value="1"/>
</dbReference>
<dbReference type="InterPro" id="IPR013221">
    <property type="entry name" value="Mur_ligase_cen"/>
</dbReference>
<reference evidence="18 19" key="1">
    <citation type="journal article" date="2015" name="Genome Announc.">
        <title>Expanding the biotechnology potential of lactobacilli through comparative genomics of 213 strains and associated genera.</title>
        <authorList>
            <person name="Sun Z."/>
            <person name="Harris H.M."/>
            <person name="McCann A."/>
            <person name="Guo C."/>
            <person name="Argimon S."/>
            <person name="Zhang W."/>
            <person name="Yang X."/>
            <person name="Jeffery I.B."/>
            <person name="Cooney J.C."/>
            <person name="Kagawa T.F."/>
            <person name="Liu W."/>
            <person name="Song Y."/>
            <person name="Salvetti E."/>
            <person name="Wrobel A."/>
            <person name="Rasinkangas P."/>
            <person name="Parkhill J."/>
            <person name="Rea M.C."/>
            <person name="O'Sullivan O."/>
            <person name="Ritari J."/>
            <person name="Douillard F.P."/>
            <person name="Paul Ross R."/>
            <person name="Yang R."/>
            <person name="Briner A.E."/>
            <person name="Felis G.E."/>
            <person name="de Vos W.M."/>
            <person name="Barrangou R."/>
            <person name="Klaenhammer T.R."/>
            <person name="Caufield P.W."/>
            <person name="Cui Y."/>
            <person name="Zhang H."/>
            <person name="O'Toole P.W."/>
        </authorList>
    </citation>
    <scope>NUCLEOTIDE SEQUENCE [LARGE SCALE GENOMIC DNA]</scope>
    <source>
        <strain evidence="18 19">JCM 17158</strain>
    </source>
</reference>
<comment type="caution">
    <text evidence="18">The sequence shown here is derived from an EMBL/GenBank/DDBJ whole genome shotgun (WGS) entry which is preliminary data.</text>
</comment>
<dbReference type="GO" id="GO:0005737">
    <property type="term" value="C:cytoplasm"/>
    <property type="evidence" value="ECO:0007669"/>
    <property type="project" value="UniProtKB-SubCell"/>
</dbReference>
<dbReference type="Pfam" id="PF02875">
    <property type="entry name" value="Mur_ligase_C"/>
    <property type="match status" value="1"/>
</dbReference>
<evidence type="ECO:0000256" key="10">
    <source>
        <dbReference type="ARBA" id="ARBA00022984"/>
    </source>
</evidence>
<evidence type="ECO:0000256" key="3">
    <source>
        <dbReference type="ARBA" id="ARBA00012211"/>
    </source>
</evidence>
<dbReference type="Gene3D" id="3.90.190.20">
    <property type="entry name" value="Mur ligase, C-terminal domain"/>
    <property type="match status" value="1"/>
</dbReference>
<dbReference type="AlphaFoldDB" id="A0A0R1K0K7"/>
<gene>
    <name evidence="14" type="primary">murC</name>
    <name evidence="18" type="ORF">FD02_GL000788</name>
</gene>
<dbReference type="InterPro" id="IPR004101">
    <property type="entry name" value="Mur_ligase_C"/>
</dbReference>
<protein>
    <recommendedName>
        <fullName evidence="3 14">UDP-N-acetylmuramate--L-alanine ligase</fullName>
        <ecNumber evidence="3 14">6.3.2.8</ecNumber>
    </recommendedName>
    <alternativeName>
        <fullName evidence="14">UDP-N-acetylmuramoyl-L-alanine synthetase</fullName>
    </alternativeName>
</protein>
<proteinExistence type="inferred from homology"/>
<dbReference type="InterPro" id="IPR000713">
    <property type="entry name" value="Mur_ligase_N"/>
</dbReference>
<evidence type="ECO:0000256" key="11">
    <source>
        <dbReference type="ARBA" id="ARBA00023306"/>
    </source>
</evidence>
<dbReference type="InterPro" id="IPR036565">
    <property type="entry name" value="Mur-like_cat_sf"/>
</dbReference>
<dbReference type="GO" id="GO:0005524">
    <property type="term" value="F:ATP binding"/>
    <property type="evidence" value="ECO:0007669"/>
    <property type="project" value="UniProtKB-UniRule"/>
</dbReference>
<keyword evidence="4 14" id="KW-0963">Cytoplasm</keyword>
<keyword evidence="7 14" id="KW-0547">Nucleotide-binding</keyword>
<evidence type="ECO:0000259" key="15">
    <source>
        <dbReference type="Pfam" id="PF01225"/>
    </source>
</evidence>
<evidence type="ECO:0000256" key="8">
    <source>
        <dbReference type="ARBA" id="ARBA00022840"/>
    </source>
</evidence>
<dbReference type="InterPro" id="IPR036615">
    <property type="entry name" value="Mur_ligase_C_dom_sf"/>
</dbReference>
<comment type="subcellular location">
    <subcellularLocation>
        <location evidence="1 14">Cytoplasm</location>
    </subcellularLocation>
</comment>
<dbReference type="InterPro" id="IPR005758">
    <property type="entry name" value="UDP-N-AcMur_Ala_ligase_MurC"/>
</dbReference>
<dbReference type="PANTHER" id="PTHR43445">
    <property type="entry name" value="UDP-N-ACETYLMURAMATE--L-ALANINE LIGASE-RELATED"/>
    <property type="match status" value="1"/>
</dbReference>
<feature type="binding site" evidence="14">
    <location>
        <begin position="110"/>
        <end position="116"/>
    </location>
    <ligand>
        <name>ATP</name>
        <dbReference type="ChEBI" id="CHEBI:30616"/>
    </ligand>
</feature>
<keyword evidence="9 14" id="KW-0133">Cell shape</keyword>
<keyword evidence="11 14" id="KW-0131">Cell cycle</keyword>
<keyword evidence="6 14" id="KW-0132">Cell division</keyword>
<accession>A0A0R1K0K7</accession>
<dbReference type="NCBIfam" id="TIGR01082">
    <property type="entry name" value="murC"/>
    <property type="match status" value="1"/>
</dbReference>
<keyword evidence="19" id="KW-1185">Reference proteome</keyword>
<dbReference type="Gene3D" id="3.40.50.720">
    <property type="entry name" value="NAD(P)-binding Rossmann-like Domain"/>
    <property type="match status" value="1"/>
</dbReference>
<dbReference type="PATRIC" id="fig|1291734.4.peg.815"/>
<organism evidence="18 19">
    <name type="scientific">Lacticaseibacillus nasuensis JCM 17158</name>
    <dbReference type="NCBI Taxonomy" id="1291734"/>
    <lineage>
        <taxon>Bacteria</taxon>
        <taxon>Bacillati</taxon>
        <taxon>Bacillota</taxon>
        <taxon>Bacilli</taxon>
        <taxon>Lactobacillales</taxon>
        <taxon>Lactobacillaceae</taxon>
        <taxon>Lacticaseibacillus</taxon>
    </lineage>
</organism>
<dbReference type="Pfam" id="PF01225">
    <property type="entry name" value="Mur_ligase"/>
    <property type="match status" value="1"/>
</dbReference>
<evidence type="ECO:0000256" key="5">
    <source>
        <dbReference type="ARBA" id="ARBA00022598"/>
    </source>
</evidence>
<dbReference type="SUPFAM" id="SSF53623">
    <property type="entry name" value="MurD-like peptide ligases, catalytic domain"/>
    <property type="match status" value="1"/>
</dbReference>
<dbReference type="GO" id="GO:0071555">
    <property type="term" value="P:cell wall organization"/>
    <property type="evidence" value="ECO:0007669"/>
    <property type="project" value="UniProtKB-KW"/>
</dbReference>
<evidence type="ECO:0000256" key="6">
    <source>
        <dbReference type="ARBA" id="ARBA00022618"/>
    </source>
</evidence>
<evidence type="ECO:0000313" key="18">
    <source>
        <dbReference type="EMBL" id="KRK74193.1"/>
    </source>
</evidence>